<feature type="region of interest" description="Disordered" evidence="6">
    <location>
        <begin position="183"/>
        <end position="305"/>
    </location>
</feature>
<evidence type="ECO:0000313" key="9">
    <source>
        <dbReference type="Proteomes" id="UP000824540"/>
    </source>
</evidence>
<name>A0A8T2NEU4_9TELE</name>
<feature type="region of interest" description="Disordered" evidence="6">
    <location>
        <begin position="33"/>
        <end position="66"/>
    </location>
</feature>
<evidence type="ECO:0000256" key="5">
    <source>
        <dbReference type="ARBA" id="ARBA00023288"/>
    </source>
</evidence>
<dbReference type="PANTHER" id="PTHR23209:SF4">
    <property type="entry name" value="A-KINASE ANCHOR PROTEIN 12"/>
    <property type="match status" value="1"/>
</dbReference>
<feature type="compositionally biased region" description="Basic and acidic residues" evidence="6">
    <location>
        <begin position="1359"/>
        <end position="1374"/>
    </location>
</feature>
<dbReference type="GO" id="GO:0090036">
    <property type="term" value="P:regulation of protein kinase C signaling"/>
    <property type="evidence" value="ECO:0007669"/>
    <property type="project" value="InterPro"/>
</dbReference>
<organism evidence="8 9">
    <name type="scientific">Albula glossodonta</name>
    <name type="common">roundjaw bonefish</name>
    <dbReference type="NCBI Taxonomy" id="121402"/>
    <lineage>
        <taxon>Eukaryota</taxon>
        <taxon>Metazoa</taxon>
        <taxon>Chordata</taxon>
        <taxon>Craniata</taxon>
        <taxon>Vertebrata</taxon>
        <taxon>Euteleostomi</taxon>
        <taxon>Actinopterygii</taxon>
        <taxon>Neopterygii</taxon>
        <taxon>Teleostei</taxon>
        <taxon>Albuliformes</taxon>
        <taxon>Albulidae</taxon>
        <taxon>Albula</taxon>
    </lineage>
</organism>
<feature type="domain" description="A kinase-anchoring proteins AKAP-5 and AKAP-12 calmodulin (CaM)-binding" evidence="7">
    <location>
        <begin position="557"/>
        <end position="577"/>
    </location>
</feature>
<feature type="compositionally biased region" description="Basic residues" evidence="6">
    <location>
        <begin position="340"/>
        <end position="349"/>
    </location>
</feature>
<dbReference type="GO" id="GO:0010739">
    <property type="term" value="P:positive regulation of protein kinase A signaling"/>
    <property type="evidence" value="ECO:0007669"/>
    <property type="project" value="InterPro"/>
</dbReference>
<protein>
    <recommendedName>
        <fullName evidence="7">A kinase-anchoring proteins AKAP-5 and AKAP-12 calmodulin (CaM)-binding domain-containing protein</fullName>
    </recommendedName>
</protein>
<evidence type="ECO:0000313" key="8">
    <source>
        <dbReference type="EMBL" id="KAG9336202.1"/>
    </source>
</evidence>
<dbReference type="EMBL" id="JAFBMS010000102">
    <property type="protein sequence ID" value="KAG9336202.1"/>
    <property type="molecule type" value="Genomic_DNA"/>
</dbReference>
<feature type="compositionally biased region" description="Basic and acidic residues" evidence="6">
    <location>
        <begin position="402"/>
        <end position="416"/>
    </location>
</feature>
<evidence type="ECO:0000256" key="1">
    <source>
        <dbReference type="ARBA" id="ARBA00004635"/>
    </source>
</evidence>
<dbReference type="OrthoDB" id="8931760at2759"/>
<evidence type="ECO:0000256" key="6">
    <source>
        <dbReference type="SAM" id="MobiDB-lite"/>
    </source>
</evidence>
<feature type="region of interest" description="Disordered" evidence="6">
    <location>
        <begin position="1557"/>
        <end position="1593"/>
    </location>
</feature>
<feature type="compositionally biased region" description="Basic and acidic residues" evidence="6">
    <location>
        <begin position="666"/>
        <end position="680"/>
    </location>
</feature>
<accession>A0A8T2NEU4</accession>
<evidence type="ECO:0000256" key="4">
    <source>
        <dbReference type="ARBA" id="ARBA00023136"/>
    </source>
</evidence>
<feature type="compositionally biased region" description="Basic and acidic residues" evidence="6">
    <location>
        <begin position="190"/>
        <end position="213"/>
    </location>
</feature>
<keyword evidence="5" id="KW-0449">Lipoprotein</keyword>
<evidence type="ECO:0000256" key="3">
    <source>
        <dbReference type="ARBA" id="ARBA00022860"/>
    </source>
</evidence>
<feature type="region of interest" description="Disordered" evidence="6">
    <location>
        <begin position="319"/>
        <end position="651"/>
    </location>
</feature>
<sequence length="1769" mass="193158">MAVGYSQCLSPQKMKSQKDDILEVMEVLQDEAIPTLNTETVESPSANSVTPTEEKTPEEEPGDAGEVGFKKIFKFVGFKFTLKKDKSGKGTPVELPAVKKEEEGEANGPEITEDAEGAKMPEQPDAGDPVPEPASEEVNKDTSEQVPEAIEETEVITPETESPPSPVVEEIQSPIKRFFSNLRKKTSFRKSAEEAVVKEKFTEEELTEQKAESPIEEEEKATEETPSTPQEGQITSPEEVKVEPSTEETLTTEGEQNEGETELKTDVSSTAPEENQSSLPAVTANDTNAAEEEVEDTVKRQISPDEVLPVLTTEADLLSSQEKVKVQGSPLKKLFSGAGLKKRSKKQKGRREGEIKLTESGEHAAEQLQSSNELPESQRGESSFSSPEESGEHIISEPPEAEADKVTSDEERKKDGIQSWSSFKKLMTPKKRAKRSSESEDEVVEKPKSATLSSTDSAVFTEQQEEPKPGEEEQKIELSTEEPSKKKESSMSWEALLCGSAKKRTRKTSDSDEEIAEEDEETGRAVESPLESSQDGDHELLTSSPDQAGSPSEGDGGSTWASLKRLVTPRRRAKGEDRTEDSAGFSEQVPSDSEIPKEETSFSLKRLIPGRRKKKTDGKQEQVSSDEAGKDFGSGEEDSDTPAVIPLSEFDLQEPEISVTLKEEVAEKQMDIPETEEVKPELSIPESEVTVPPEALPTTGEQTGSEEQLAWIPTTAEVETDDKTESLTKHQQLSDIPEEGVIEDTTATPKSTAEEVCQDDTIAEDIVELTSDAVTALEQAPEESLAEESTEMVSAVSRLTESPGTSGATTPVAAEFEVKQTETVLQEAVDTIILAADVLSATKAVEGALVAHEMSGAIAVNIGLDSQEIPPMEENLVKTSVEAIPEVSDSVAAEIVSEAKTKFEAAGIAQDEVHEAHIEIVKTEFEEKVDEEIPQEDEVESEQVNEVEKELPVENVQDEASQVMQMRDDIQGTQETESVSEIQELTAVHIASEVDQGQAEVLEEQVVSEDKPSTETEGPMEPVIEEPVFSQFAEVIKEPIMEGGKEEELEAIEVSKANSENVLMPEVGQSFTEEFAVSMSESPTDQTSIGLEAPVNVEVVAVQLNIAAEAIDIVNPPAESIQSEIAEITNEALIERVPSVQFTEDHEIQVRVEDSELQSTELSVEAEFQAVTTDTCAVKEGVCESAGEDQNVMITEQVTETTLVEEQNSVRRCSVQEMIRNLEMLKNSVEWLPEEAKVSEIAETHKLEEMDTAIPEDSVPESDLTDEPQIAMVPEAVSSIGDEVEKTPEDTTTLGMPLYADTQVEAQAEDGPTLSVEAEIEDSKDKSSDVEVLKGAEMEAVAEVPVQMDDQITESPPTEAKESPETAAEHHEDAALEAQSNTNPESDTAMQEMEAQFQVKPDEEDDKETVEEVSQVEERGEVGEPEMQTEAVVDDQKQTDSEGCPQAEREVSEELQPESNPQDSHETDTINKKEEDAKGKQEIVEEVSLTAQDMPCQMEDTEELPSQTGVTEDSPHLEEVTEDYTDQGLPLELQTVGREVLEDVVDSIRVITEDSRYKEEELQSEAVVTDTQCPAPQAETSAQGDEFTEEECDTAEETWYEATADIMTQDYAESNEGGTDAVTESFMNQELGTDILQMPMAEPEQATVTTDKETVSETVTSVVAKTQECLSEEVVSQETIVEDKASQEKGSTSQDKPTENGQTRTPGDGEAGAVAFEVKEEVSAADDFLEDAEAVQLMAQIETVEATVEAIEELMNKMEPNSTELTAAS</sequence>
<feature type="compositionally biased region" description="Polar residues" evidence="6">
    <location>
        <begin position="1379"/>
        <end position="1389"/>
    </location>
</feature>
<feature type="compositionally biased region" description="Polar residues" evidence="6">
    <location>
        <begin position="266"/>
        <end position="288"/>
    </location>
</feature>
<keyword evidence="4" id="KW-0472">Membrane</keyword>
<feature type="compositionally biased region" description="Polar residues" evidence="6">
    <location>
        <begin position="1569"/>
        <end position="1583"/>
    </location>
</feature>
<dbReference type="Pfam" id="PF03832">
    <property type="entry name" value="WSK"/>
    <property type="match status" value="2"/>
</dbReference>
<dbReference type="GO" id="GO:0005516">
    <property type="term" value="F:calmodulin binding"/>
    <property type="evidence" value="ECO:0007669"/>
    <property type="project" value="UniProtKB-KW"/>
</dbReference>
<dbReference type="InterPro" id="IPR001573">
    <property type="entry name" value="AKAP_WSK"/>
</dbReference>
<feature type="compositionally biased region" description="Polar residues" evidence="6">
    <location>
        <begin position="541"/>
        <end position="550"/>
    </location>
</feature>
<reference evidence="8" key="1">
    <citation type="thesis" date="2021" institute="BYU ScholarsArchive" country="Provo, UT, USA">
        <title>Applications of and Algorithms for Genome Assembly and Genomic Analyses with an Emphasis on Marine Teleosts.</title>
        <authorList>
            <person name="Pickett B.D."/>
        </authorList>
    </citation>
    <scope>NUCLEOTIDE SEQUENCE</scope>
    <source>
        <strain evidence="8">HI-2016</strain>
    </source>
</reference>
<feature type="region of interest" description="Disordered" evidence="6">
    <location>
        <begin position="666"/>
        <end position="707"/>
    </location>
</feature>
<evidence type="ECO:0000259" key="7">
    <source>
        <dbReference type="PROSITE" id="PS51893"/>
    </source>
</evidence>
<evidence type="ECO:0000256" key="2">
    <source>
        <dbReference type="ARBA" id="ARBA00022553"/>
    </source>
</evidence>
<feature type="compositionally biased region" description="Polar residues" evidence="6">
    <location>
        <begin position="1688"/>
        <end position="1705"/>
    </location>
</feature>
<dbReference type="Proteomes" id="UP000824540">
    <property type="component" value="Unassembled WGS sequence"/>
</dbReference>
<feature type="compositionally biased region" description="Polar residues" evidence="6">
    <location>
        <begin position="35"/>
        <end position="49"/>
    </location>
</feature>
<dbReference type="GO" id="GO:0051018">
    <property type="term" value="F:protein kinase A binding"/>
    <property type="evidence" value="ECO:0007669"/>
    <property type="project" value="InterPro"/>
</dbReference>
<gene>
    <name evidence="8" type="ORF">JZ751_002549</name>
</gene>
<keyword evidence="3" id="KW-0112">Calmodulin-binding</keyword>
<dbReference type="PROSITE" id="PS51893">
    <property type="entry name" value="AKAP_CAM_BD"/>
    <property type="match status" value="3"/>
</dbReference>
<feature type="compositionally biased region" description="Acidic residues" evidence="6">
    <location>
        <begin position="511"/>
        <end position="521"/>
    </location>
</feature>
<feature type="region of interest" description="Disordered" evidence="6">
    <location>
        <begin position="1670"/>
        <end position="1712"/>
    </location>
</feature>
<comment type="subcellular location">
    <subcellularLocation>
        <location evidence="1">Membrane</location>
        <topology evidence="1">Lipid-anchor</topology>
    </subcellularLocation>
</comment>
<dbReference type="GO" id="GO:0016020">
    <property type="term" value="C:membrane"/>
    <property type="evidence" value="ECO:0007669"/>
    <property type="project" value="UniProtKB-SubCell"/>
</dbReference>
<feature type="compositionally biased region" description="Polar residues" evidence="6">
    <location>
        <begin position="450"/>
        <end position="461"/>
    </location>
</feature>
<proteinExistence type="predicted"/>
<feature type="compositionally biased region" description="Basic and acidic residues" evidence="6">
    <location>
        <begin position="1321"/>
        <end position="1337"/>
    </location>
</feature>
<dbReference type="GO" id="GO:0005737">
    <property type="term" value="C:cytoplasm"/>
    <property type="evidence" value="ECO:0007669"/>
    <property type="project" value="TreeGrafter"/>
</dbReference>
<feature type="compositionally biased region" description="Basic and acidic residues" evidence="6">
    <location>
        <begin position="465"/>
        <end position="489"/>
    </location>
</feature>
<feature type="compositionally biased region" description="Basic and acidic residues" evidence="6">
    <location>
        <begin position="350"/>
        <end position="365"/>
    </location>
</feature>
<keyword evidence="2" id="KW-0597">Phosphoprotein</keyword>
<feature type="region of interest" description="Disordered" evidence="6">
    <location>
        <begin position="1306"/>
        <end position="1528"/>
    </location>
</feature>
<dbReference type="PANTHER" id="PTHR23209">
    <property type="entry name" value="A-KINASE ANCHOR PROTEIN 12"/>
    <property type="match status" value="1"/>
</dbReference>
<feature type="domain" description="A kinase-anchoring proteins AKAP-5 and AKAP-12 calmodulin (CaM)-binding" evidence="7">
    <location>
        <begin position="417"/>
        <end position="437"/>
    </location>
</feature>
<feature type="compositionally biased region" description="Acidic residues" evidence="6">
    <location>
        <begin position="1402"/>
        <end position="1415"/>
    </location>
</feature>
<comment type="caution">
    <text evidence="8">The sequence shown here is derived from an EMBL/GenBank/DDBJ whole genome shotgun (WGS) entry which is preliminary data.</text>
</comment>
<feature type="compositionally biased region" description="Basic and acidic residues" evidence="6">
    <location>
        <begin position="1463"/>
        <end position="1483"/>
    </location>
</feature>
<feature type="region of interest" description="Disordered" evidence="6">
    <location>
        <begin position="84"/>
        <end position="171"/>
    </location>
</feature>
<feature type="domain" description="A kinase-anchoring proteins AKAP-5 and AKAP-12 calmodulin (CaM)-binding" evidence="7">
    <location>
        <begin position="598"/>
        <end position="618"/>
    </location>
</feature>
<dbReference type="InterPro" id="IPR028540">
    <property type="entry name" value="AKAP12"/>
</dbReference>
<keyword evidence="9" id="KW-1185">Reference proteome</keyword>
<dbReference type="GO" id="GO:0007165">
    <property type="term" value="P:signal transduction"/>
    <property type="evidence" value="ECO:0007669"/>
    <property type="project" value="TreeGrafter"/>
</dbReference>